<keyword evidence="3" id="KW-1185">Reference proteome</keyword>
<evidence type="ECO:0000313" key="3">
    <source>
        <dbReference type="Proteomes" id="UP000053766"/>
    </source>
</evidence>
<organism evidence="2 3">
    <name type="scientific">Dictyocaulus viviparus</name>
    <name type="common">Bovine lungworm</name>
    <dbReference type="NCBI Taxonomy" id="29172"/>
    <lineage>
        <taxon>Eukaryota</taxon>
        <taxon>Metazoa</taxon>
        <taxon>Ecdysozoa</taxon>
        <taxon>Nematoda</taxon>
        <taxon>Chromadorea</taxon>
        <taxon>Rhabditida</taxon>
        <taxon>Rhabditina</taxon>
        <taxon>Rhabditomorpha</taxon>
        <taxon>Strongyloidea</taxon>
        <taxon>Metastrongylidae</taxon>
        <taxon>Dictyocaulus</taxon>
    </lineage>
</organism>
<accession>A0A0D8XJA5</accession>
<proteinExistence type="predicted"/>
<keyword evidence="1" id="KW-0472">Membrane</keyword>
<keyword evidence="1" id="KW-1133">Transmembrane helix</keyword>
<protein>
    <submittedName>
        <fullName evidence="2">Uncharacterized protein</fullName>
    </submittedName>
</protein>
<name>A0A0D8XJA5_DICVI</name>
<sequence>MLRNKQVASLIGFQTLIQYEVSVMLSVVSIIALNTNIQVGKKKDLTEYFSENVVNQKHSIAARLRAMESRTGSVGDCTKIMNYRTSKQNLFRRRKILKGDEILANLSLGLIQKLMFLRIVIALRHFLYQFFAPKVTH</sequence>
<dbReference type="OrthoDB" id="5848315at2759"/>
<keyword evidence="1" id="KW-0812">Transmembrane</keyword>
<gene>
    <name evidence="2" type="ORF">DICVIV_11623</name>
</gene>
<dbReference type="EMBL" id="KN716671">
    <property type="protein sequence ID" value="KJH42396.1"/>
    <property type="molecule type" value="Genomic_DNA"/>
</dbReference>
<dbReference type="Proteomes" id="UP000053766">
    <property type="component" value="Unassembled WGS sequence"/>
</dbReference>
<evidence type="ECO:0000256" key="1">
    <source>
        <dbReference type="SAM" id="Phobius"/>
    </source>
</evidence>
<feature type="transmembrane region" description="Helical" evidence="1">
    <location>
        <begin position="102"/>
        <end position="127"/>
    </location>
</feature>
<reference evidence="3" key="2">
    <citation type="journal article" date="2016" name="Sci. Rep.">
        <title>Dictyocaulus viviparus genome, variome and transcriptome elucidate lungworm biology and support future intervention.</title>
        <authorList>
            <person name="McNulty S.N."/>
            <person name="Strube C."/>
            <person name="Rosa B.A."/>
            <person name="Martin J.C."/>
            <person name="Tyagi R."/>
            <person name="Choi Y.J."/>
            <person name="Wang Q."/>
            <person name="Hallsworth Pepin K."/>
            <person name="Zhang X."/>
            <person name="Ozersky P."/>
            <person name="Wilson R.K."/>
            <person name="Sternberg P.W."/>
            <person name="Gasser R.B."/>
            <person name="Mitreva M."/>
        </authorList>
    </citation>
    <scope>NUCLEOTIDE SEQUENCE [LARGE SCALE GENOMIC DNA]</scope>
    <source>
        <strain evidence="3">HannoverDv2000</strain>
    </source>
</reference>
<evidence type="ECO:0000313" key="2">
    <source>
        <dbReference type="EMBL" id="KJH42396.1"/>
    </source>
</evidence>
<dbReference type="AlphaFoldDB" id="A0A0D8XJA5"/>
<reference evidence="2 3" key="1">
    <citation type="submission" date="2013-11" db="EMBL/GenBank/DDBJ databases">
        <title>Draft genome of the bovine lungworm Dictyocaulus viviparus.</title>
        <authorList>
            <person name="Mitreva M."/>
        </authorList>
    </citation>
    <scope>NUCLEOTIDE SEQUENCE [LARGE SCALE GENOMIC DNA]</scope>
    <source>
        <strain evidence="2 3">HannoverDv2000</strain>
    </source>
</reference>
<feature type="transmembrane region" description="Helical" evidence="1">
    <location>
        <begin position="12"/>
        <end position="33"/>
    </location>
</feature>